<accession>A0A6L9SK15</accession>
<dbReference type="EMBL" id="JAAGOA010000039">
    <property type="protein sequence ID" value="NEE04661.1"/>
    <property type="molecule type" value="Genomic_DNA"/>
</dbReference>
<organism evidence="1 2">
    <name type="scientific">Phytoactinopolyspora halotolerans</name>
    <dbReference type="NCBI Taxonomy" id="1981512"/>
    <lineage>
        <taxon>Bacteria</taxon>
        <taxon>Bacillati</taxon>
        <taxon>Actinomycetota</taxon>
        <taxon>Actinomycetes</taxon>
        <taxon>Jiangellales</taxon>
        <taxon>Jiangellaceae</taxon>
        <taxon>Phytoactinopolyspora</taxon>
    </lineage>
</organism>
<dbReference type="Proteomes" id="UP000475214">
    <property type="component" value="Unassembled WGS sequence"/>
</dbReference>
<dbReference type="RefSeq" id="WP_163745208.1">
    <property type="nucleotide sequence ID" value="NZ_JAAGOA010000039.1"/>
</dbReference>
<reference evidence="1 2" key="1">
    <citation type="submission" date="2020-02" db="EMBL/GenBank/DDBJ databases">
        <authorList>
            <person name="Li X.-J."/>
            <person name="Han X.-M."/>
        </authorList>
    </citation>
    <scope>NUCLEOTIDE SEQUENCE [LARGE SCALE GENOMIC DNA]</scope>
    <source>
        <strain evidence="1 2">CCTCC AB 2017055</strain>
    </source>
</reference>
<protein>
    <submittedName>
        <fullName evidence="1">Uncharacterized protein</fullName>
    </submittedName>
</protein>
<evidence type="ECO:0000313" key="2">
    <source>
        <dbReference type="Proteomes" id="UP000475214"/>
    </source>
</evidence>
<keyword evidence="2" id="KW-1185">Reference proteome</keyword>
<gene>
    <name evidence="1" type="ORF">G1H10_31305</name>
</gene>
<proteinExistence type="predicted"/>
<evidence type="ECO:0000313" key="1">
    <source>
        <dbReference type="EMBL" id="NEE04661.1"/>
    </source>
</evidence>
<name>A0A6L9SK15_9ACTN</name>
<sequence length="390" mass="43243">MPSGAIDRFLGRWSVSGRAIDVVRRGDEVIVTILGIPEEFSPRLVHDAADPAAGILRGGHLDGTTIRVLDDDGTDRLIVGDVLSFPRWNDDSPVSPVMTHLMPPPDVDPATEASYRAMLHDTLSANGAVVEPVAGIDVGAWVHWLTQQDTVLFHGSQNGDIEALAPRRTSYEINNQAGRGNLAAVYATHAGLWAMWFSIIDRSRVRGSIRSGAEEHVRPDGVRLPAYYFSLNHRQLADPPLSDGWLYLLPRDTFERQPLFPGGSPSPEWCSRHTVRPLARIPIRPHDFPLLDRIGGHDDSELLRYHELVDVIRENTEHATATSDGVVLRLVWSPTLADIIDEYMVLSRAMMPDISRTLQHDGQDSAYLHLQTTPELAVMLHNSFHDLMAG</sequence>
<dbReference type="AlphaFoldDB" id="A0A6L9SK15"/>
<comment type="caution">
    <text evidence="1">The sequence shown here is derived from an EMBL/GenBank/DDBJ whole genome shotgun (WGS) entry which is preliminary data.</text>
</comment>